<comment type="caution">
    <text evidence="2">The sequence shown here is derived from an EMBL/GenBank/DDBJ whole genome shotgun (WGS) entry which is preliminary data.</text>
</comment>
<keyword evidence="3" id="KW-1185">Reference proteome</keyword>
<dbReference type="Proteomes" id="UP000215914">
    <property type="component" value="Unassembled WGS sequence"/>
</dbReference>
<proteinExistence type="predicted"/>
<dbReference type="AlphaFoldDB" id="A0A9K3EF80"/>
<organism evidence="2 3">
    <name type="scientific">Helianthus annuus</name>
    <name type="common">Common sunflower</name>
    <dbReference type="NCBI Taxonomy" id="4232"/>
    <lineage>
        <taxon>Eukaryota</taxon>
        <taxon>Viridiplantae</taxon>
        <taxon>Streptophyta</taxon>
        <taxon>Embryophyta</taxon>
        <taxon>Tracheophyta</taxon>
        <taxon>Spermatophyta</taxon>
        <taxon>Magnoliopsida</taxon>
        <taxon>eudicotyledons</taxon>
        <taxon>Gunneridae</taxon>
        <taxon>Pentapetalae</taxon>
        <taxon>asterids</taxon>
        <taxon>campanulids</taxon>
        <taxon>Asterales</taxon>
        <taxon>Asteraceae</taxon>
        <taxon>Asteroideae</taxon>
        <taxon>Heliantheae alliance</taxon>
        <taxon>Heliantheae</taxon>
        <taxon>Helianthus</taxon>
    </lineage>
</organism>
<reference evidence="2" key="1">
    <citation type="journal article" date="2017" name="Nature">
        <title>The sunflower genome provides insights into oil metabolism, flowering and Asterid evolution.</title>
        <authorList>
            <person name="Badouin H."/>
            <person name="Gouzy J."/>
            <person name="Grassa C.J."/>
            <person name="Murat F."/>
            <person name="Staton S.E."/>
            <person name="Cottret L."/>
            <person name="Lelandais-Briere C."/>
            <person name="Owens G.L."/>
            <person name="Carrere S."/>
            <person name="Mayjonade B."/>
            <person name="Legrand L."/>
            <person name="Gill N."/>
            <person name="Kane N.C."/>
            <person name="Bowers J.E."/>
            <person name="Hubner S."/>
            <person name="Bellec A."/>
            <person name="Berard A."/>
            <person name="Berges H."/>
            <person name="Blanchet N."/>
            <person name="Boniface M.C."/>
            <person name="Brunel D."/>
            <person name="Catrice O."/>
            <person name="Chaidir N."/>
            <person name="Claudel C."/>
            <person name="Donnadieu C."/>
            <person name="Faraut T."/>
            <person name="Fievet G."/>
            <person name="Helmstetter N."/>
            <person name="King M."/>
            <person name="Knapp S.J."/>
            <person name="Lai Z."/>
            <person name="Le Paslier M.C."/>
            <person name="Lippi Y."/>
            <person name="Lorenzon L."/>
            <person name="Mandel J.R."/>
            <person name="Marage G."/>
            <person name="Marchand G."/>
            <person name="Marquand E."/>
            <person name="Bret-Mestries E."/>
            <person name="Morien E."/>
            <person name="Nambeesan S."/>
            <person name="Nguyen T."/>
            <person name="Pegot-Espagnet P."/>
            <person name="Pouilly N."/>
            <person name="Raftis F."/>
            <person name="Sallet E."/>
            <person name="Schiex T."/>
            <person name="Thomas J."/>
            <person name="Vandecasteele C."/>
            <person name="Vares D."/>
            <person name="Vear F."/>
            <person name="Vautrin S."/>
            <person name="Crespi M."/>
            <person name="Mangin B."/>
            <person name="Burke J.M."/>
            <person name="Salse J."/>
            <person name="Munos S."/>
            <person name="Vincourt P."/>
            <person name="Rieseberg L.H."/>
            <person name="Langlade N.B."/>
        </authorList>
    </citation>
    <scope>NUCLEOTIDE SEQUENCE</scope>
    <source>
        <tissue evidence="2">Leaves</tissue>
    </source>
</reference>
<protein>
    <submittedName>
        <fullName evidence="2">Uncharacterized protein</fullName>
    </submittedName>
</protein>
<evidence type="ECO:0000256" key="1">
    <source>
        <dbReference type="SAM" id="SignalP"/>
    </source>
</evidence>
<name>A0A9K3EF80_HELAN</name>
<dbReference type="Gramene" id="mRNA:HanXRQr2_Chr13g0581121">
    <property type="protein sequence ID" value="CDS:HanXRQr2_Chr13g0581121.1"/>
    <property type="gene ID" value="HanXRQr2_Chr13g0581121"/>
</dbReference>
<keyword evidence="1" id="KW-0732">Signal</keyword>
<evidence type="ECO:0000313" key="2">
    <source>
        <dbReference type="EMBL" id="KAF5772770.1"/>
    </source>
</evidence>
<dbReference type="EMBL" id="MNCJ02000328">
    <property type="protein sequence ID" value="KAF5772770.1"/>
    <property type="molecule type" value="Genomic_DNA"/>
</dbReference>
<evidence type="ECO:0000313" key="3">
    <source>
        <dbReference type="Proteomes" id="UP000215914"/>
    </source>
</evidence>
<feature type="chain" id="PRO_5039940341" evidence="1">
    <location>
        <begin position="16"/>
        <end position="50"/>
    </location>
</feature>
<gene>
    <name evidence="2" type="ORF">HanXRQr2_Chr13g0581121</name>
</gene>
<sequence>MVFWLLLLNLKIIKALHVERLPGKGWASRATVADQNLREVRNFKKVIYKF</sequence>
<feature type="signal peptide" evidence="1">
    <location>
        <begin position="1"/>
        <end position="15"/>
    </location>
</feature>
<reference evidence="2" key="2">
    <citation type="submission" date="2020-06" db="EMBL/GenBank/DDBJ databases">
        <title>Helianthus annuus Genome sequencing and assembly Release 2.</title>
        <authorList>
            <person name="Gouzy J."/>
            <person name="Langlade N."/>
            <person name="Munos S."/>
        </authorList>
    </citation>
    <scope>NUCLEOTIDE SEQUENCE</scope>
    <source>
        <tissue evidence="2">Leaves</tissue>
    </source>
</reference>
<accession>A0A9K3EF80</accession>